<proteinExistence type="predicted"/>
<dbReference type="PANTHER" id="PTHR42941:SF1">
    <property type="entry name" value="SLL1037 PROTEIN"/>
    <property type="match status" value="1"/>
</dbReference>
<evidence type="ECO:0000313" key="4">
    <source>
        <dbReference type="Proteomes" id="UP001626536"/>
    </source>
</evidence>
<evidence type="ECO:0000313" key="3">
    <source>
        <dbReference type="EMBL" id="WOJ88136.1"/>
    </source>
</evidence>
<evidence type="ECO:0000256" key="2">
    <source>
        <dbReference type="SAM" id="Phobius"/>
    </source>
</evidence>
<dbReference type="EMBL" id="CP136862">
    <property type="protein sequence ID" value="WOJ88136.1"/>
    <property type="molecule type" value="Genomic_DNA"/>
</dbReference>
<organism evidence="3 4">
    <name type="scientific">Methylocapsa polymorpha</name>
    <dbReference type="NCBI Taxonomy" id="3080828"/>
    <lineage>
        <taxon>Bacteria</taxon>
        <taxon>Pseudomonadati</taxon>
        <taxon>Pseudomonadota</taxon>
        <taxon>Alphaproteobacteria</taxon>
        <taxon>Hyphomicrobiales</taxon>
        <taxon>Beijerinckiaceae</taxon>
        <taxon>Methylocapsa</taxon>
    </lineage>
</organism>
<sequence>MLPRRRMAFSHVIYTSGFVFLTAAFALIAIVALTLRFAGGPHVLKVAVGPADGENAKLIAAIARRLQQDDAKIRFVIFPVADAAQSAEALEQGRADLAVIRSDVAIPSNGATVVILHNDIVALAAPAGSKIAKVTDLVKKRIGVFPASPANAGLLDAILAEYDIAPEAVQRTMLSADDLATSIAQKRVDAILAVGPLRGRSIEAATAALASGNRGPVLIPIDAAEGMAARGPAYQKAEVPAGFFRGSPPQPKEDVATLSVAVRLEARQNLSEEIVTDLVKRLFVMRRSLESEAPIAAAMEKPDVEKGSADAVHAGAAAYYDNNEKSFMDRYGDWLYIGAMALSGLGSGVAAMFGLTRVRARKAALALIDQLIEVKQIAHITTESPGLGALDKEIENLSTKGLRFARDNNFDEAGLAALRLAIDEARRAVNDQRNELEAKGLLIADASVARAPPPEAEEAGLAQNRPMLVPDDQVCGDAGSRQREQ</sequence>
<dbReference type="PANTHER" id="PTHR42941">
    <property type="entry name" value="SLL1037 PROTEIN"/>
    <property type="match status" value="1"/>
</dbReference>
<dbReference type="Pfam" id="PF16868">
    <property type="entry name" value="NMT1_3"/>
    <property type="match status" value="1"/>
</dbReference>
<dbReference type="RefSeq" id="WP_407337575.1">
    <property type="nucleotide sequence ID" value="NZ_CP136862.1"/>
</dbReference>
<accession>A0ABZ0HMM5</accession>
<feature type="transmembrane region" description="Helical" evidence="2">
    <location>
        <begin position="334"/>
        <end position="355"/>
    </location>
</feature>
<feature type="region of interest" description="Disordered" evidence="1">
    <location>
        <begin position="451"/>
        <end position="485"/>
    </location>
</feature>
<name>A0ABZ0HMM5_9HYPH</name>
<dbReference type="NCBIfam" id="TIGR02122">
    <property type="entry name" value="TRAP_TAXI"/>
    <property type="match status" value="1"/>
</dbReference>
<evidence type="ECO:0000256" key="1">
    <source>
        <dbReference type="SAM" id="MobiDB-lite"/>
    </source>
</evidence>
<gene>
    <name evidence="3" type="ORF">RZS28_09735</name>
</gene>
<dbReference type="InterPro" id="IPR011852">
    <property type="entry name" value="TRAP_TAXI"/>
</dbReference>
<keyword evidence="4" id="KW-1185">Reference proteome</keyword>
<dbReference type="Gene3D" id="3.40.190.10">
    <property type="entry name" value="Periplasmic binding protein-like II"/>
    <property type="match status" value="2"/>
</dbReference>
<keyword evidence="2" id="KW-0812">Transmembrane</keyword>
<dbReference type="Proteomes" id="UP001626536">
    <property type="component" value="Chromosome"/>
</dbReference>
<keyword evidence="2" id="KW-0472">Membrane</keyword>
<reference evidence="3 4" key="1">
    <citation type="submission" date="2023-10" db="EMBL/GenBank/DDBJ databases">
        <title>Novel methanotroph of the genus Methylocapsa from a subarctic wetland.</title>
        <authorList>
            <person name="Belova S.E."/>
            <person name="Oshkin I.Y."/>
            <person name="Miroshnikov K."/>
            <person name="Dedysh S.N."/>
        </authorList>
    </citation>
    <scope>NUCLEOTIDE SEQUENCE [LARGE SCALE GENOMIC DNA]</scope>
    <source>
        <strain evidence="3 4">RX1</strain>
    </source>
</reference>
<dbReference type="SUPFAM" id="SSF53850">
    <property type="entry name" value="Periplasmic binding protein-like II"/>
    <property type="match status" value="1"/>
</dbReference>
<protein>
    <submittedName>
        <fullName evidence="3">TAXI family TRAP transporter solute-binding subunit</fullName>
    </submittedName>
</protein>
<keyword evidence="2" id="KW-1133">Transmembrane helix</keyword>
<feature type="transmembrane region" description="Helical" evidence="2">
    <location>
        <begin position="12"/>
        <end position="35"/>
    </location>
</feature>